<dbReference type="GO" id="GO:0004252">
    <property type="term" value="F:serine-type endopeptidase activity"/>
    <property type="evidence" value="ECO:0007669"/>
    <property type="project" value="InterPro"/>
</dbReference>
<dbReference type="STRING" id="62324.A0A182RQP4"/>
<dbReference type="Gene3D" id="2.40.10.10">
    <property type="entry name" value="Trypsin-like serine proteases"/>
    <property type="match status" value="1"/>
</dbReference>
<evidence type="ECO:0000259" key="10">
    <source>
        <dbReference type="PROSITE" id="PS50240"/>
    </source>
</evidence>
<dbReference type="InterPro" id="IPR001314">
    <property type="entry name" value="Peptidase_S1A"/>
</dbReference>
<dbReference type="Pfam" id="PF00089">
    <property type="entry name" value="Trypsin"/>
    <property type="match status" value="1"/>
</dbReference>
<evidence type="ECO:0000256" key="4">
    <source>
        <dbReference type="ARBA" id="ARBA00022729"/>
    </source>
</evidence>
<keyword evidence="2" id="KW-0964">Secreted</keyword>
<dbReference type="CDD" id="cd00190">
    <property type="entry name" value="Tryp_SPc"/>
    <property type="match status" value="1"/>
</dbReference>
<evidence type="ECO:0000256" key="3">
    <source>
        <dbReference type="ARBA" id="ARBA00022588"/>
    </source>
</evidence>
<dbReference type="PROSITE" id="PS50240">
    <property type="entry name" value="TRYPSIN_DOM"/>
    <property type="match status" value="1"/>
</dbReference>
<dbReference type="SMART" id="SM00020">
    <property type="entry name" value="Tryp_SPc"/>
    <property type="match status" value="1"/>
</dbReference>
<accession>A0A182RQP4</accession>
<organism evidence="11">
    <name type="scientific">Anopheles funestus</name>
    <name type="common">African malaria mosquito</name>
    <dbReference type="NCBI Taxonomy" id="62324"/>
    <lineage>
        <taxon>Eukaryota</taxon>
        <taxon>Metazoa</taxon>
        <taxon>Ecdysozoa</taxon>
        <taxon>Arthropoda</taxon>
        <taxon>Hexapoda</taxon>
        <taxon>Insecta</taxon>
        <taxon>Pterygota</taxon>
        <taxon>Neoptera</taxon>
        <taxon>Endopterygota</taxon>
        <taxon>Diptera</taxon>
        <taxon>Nematocera</taxon>
        <taxon>Culicoidea</taxon>
        <taxon>Culicidae</taxon>
        <taxon>Anophelinae</taxon>
        <taxon>Anopheles</taxon>
    </lineage>
</organism>
<comment type="subcellular location">
    <subcellularLocation>
        <location evidence="1">Secreted</location>
    </subcellularLocation>
</comment>
<keyword evidence="7" id="KW-0325">Glycoprotein</keyword>
<dbReference type="VEuPathDB" id="VectorBase:AFUN008586"/>
<proteinExistence type="inferred from homology"/>
<dbReference type="EnsemblMetazoa" id="AFUN008586-RA">
    <property type="protein sequence ID" value="AFUN008586-PA"/>
    <property type="gene ID" value="AFUN008586"/>
</dbReference>
<reference evidence="11" key="1">
    <citation type="submission" date="2020-05" db="UniProtKB">
        <authorList>
            <consortium name="EnsemblMetazoa"/>
        </authorList>
    </citation>
    <scope>IDENTIFICATION</scope>
    <source>
        <strain evidence="11">FUMOZ</strain>
    </source>
</reference>
<dbReference type="InterPro" id="IPR001254">
    <property type="entry name" value="Trypsin_dom"/>
</dbReference>
<feature type="signal peptide" evidence="9">
    <location>
        <begin position="1"/>
        <end position="17"/>
    </location>
</feature>
<evidence type="ECO:0000313" key="11">
    <source>
        <dbReference type="EnsemblMetazoa" id="AFUN008586-PA"/>
    </source>
</evidence>
<dbReference type="GO" id="GO:0006508">
    <property type="term" value="P:proteolysis"/>
    <property type="evidence" value="ECO:0007669"/>
    <property type="project" value="InterPro"/>
</dbReference>
<dbReference type="AlphaFoldDB" id="A0A182RQP4"/>
<comment type="similarity">
    <text evidence="8">Belongs to the peptidase S1 family. CLIP subfamily.</text>
</comment>
<keyword evidence="5" id="KW-0391">Immunity</keyword>
<dbReference type="InterPro" id="IPR043504">
    <property type="entry name" value="Peptidase_S1_PA_chymotrypsin"/>
</dbReference>
<dbReference type="InterPro" id="IPR033116">
    <property type="entry name" value="TRYPSIN_SER"/>
</dbReference>
<dbReference type="VEuPathDB" id="VectorBase:AFUN2_001483"/>
<keyword evidence="6" id="KW-1015">Disulfide bond</keyword>
<evidence type="ECO:0000256" key="5">
    <source>
        <dbReference type="ARBA" id="ARBA00022859"/>
    </source>
</evidence>
<dbReference type="PANTHER" id="PTHR24256">
    <property type="entry name" value="TRYPTASE-RELATED"/>
    <property type="match status" value="1"/>
</dbReference>
<feature type="chain" id="PRO_5030024284" description="Peptidase S1 domain-containing protein" evidence="9">
    <location>
        <begin position="18"/>
        <end position="440"/>
    </location>
</feature>
<keyword evidence="3" id="KW-0399">Innate immunity</keyword>
<dbReference type="SUPFAM" id="SSF50494">
    <property type="entry name" value="Trypsin-like serine proteases"/>
    <property type="match status" value="1"/>
</dbReference>
<dbReference type="PROSITE" id="PS00135">
    <property type="entry name" value="TRYPSIN_SER"/>
    <property type="match status" value="1"/>
</dbReference>
<evidence type="ECO:0000256" key="7">
    <source>
        <dbReference type="ARBA" id="ARBA00023180"/>
    </source>
</evidence>
<evidence type="ECO:0000256" key="2">
    <source>
        <dbReference type="ARBA" id="ARBA00022525"/>
    </source>
</evidence>
<dbReference type="InterPro" id="IPR051487">
    <property type="entry name" value="Ser/Thr_Proteases_Immune/Dev"/>
</dbReference>
<sequence>MVSVYLFPVIVAAIVSGGFEVGAVQLGCGKPDERCIPMRHCLPVYKRYKNGEYTTNITFKKEVNSNRCEPVLRMVASTHICCPNRDIGCRFNEKPGVCVPREQSTTKQSNNENDLCYVHNGKKYFCCTDTLCMLLKEPTNEEVATDQRTSAFQSCTSDYGTAGFLVPARICSNPAPPAGGNTQDRAVCCVPPKKDYLIANPKAAKLAVSSCGVVPLRTKIQGGNFAQRGELPWMVKLVYKDKPATSSGTLIHTKYVLTAKHCITVHLQSVELGVHDVYDKSEVQMISISRPFVHKIYDVGLLLLAKPATLGTYVQVICLPIYASLRMNLPTTVIISGWGNTESNKVSPVLIKADTKVVMSEKGCNTTYICVGGLPNPNHCPGDSGGPHQAVSKFGELTVGRYVQYGIIADGPYYCSKPDRVSRGVSVGYVIDWILAKMQI</sequence>
<protein>
    <recommendedName>
        <fullName evidence="10">Peptidase S1 domain-containing protein</fullName>
    </recommendedName>
</protein>
<keyword evidence="4 9" id="KW-0732">Signal</keyword>
<dbReference type="GO" id="GO:0045087">
    <property type="term" value="P:innate immune response"/>
    <property type="evidence" value="ECO:0007669"/>
    <property type="project" value="UniProtKB-KW"/>
</dbReference>
<feature type="domain" description="Peptidase S1" evidence="10">
    <location>
        <begin position="220"/>
        <end position="439"/>
    </location>
</feature>
<dbReference type="InterPro" id="IPR009003">
    <property type="entry name" value="Peptidase_S1_PA"/>
</dbReference>
<evidence type="ECO:0000256" key="1">
    <source>
        <dbReference type="ARBA" id="ARBA00004613"/>
    </source>
</evidence>
<dbReference type="PRINTS" id="PR00722">
    <property type="entry name" value="CHYMOTRYPSIN"/>
</dbReference>
<evidence type="ECO:0000256" key="9">
    <source>
        <dbReference type="SAM" id="SignalP"/>
    </source>
</evidence>
<evidence type="ECO:0000256" key="6">
    <source>
        <dbReference type="ARBA" id="ARBA00023157"/>
    </source>
</evidence>
<dbReference type="GO" id="GO:0005576">
    <property type="term" value="C:extracellular region"/>
    <property type="evidence" value="ECO:0007669"/>
    <property type="project" value="UniProtKB-SubCell"/>
</dbReference>
<evidence type="ECO:0000256" key="8">
    <source>
        <dbReference type="ARBA" id="ARBA00024195"/>
    </source>
</evidence>
<name>A0A182RQP4_ANOFN</name>